<sequence>MPRETDDNQSDRPPASPRRSGPPPRPPVSVKPFEVAAAPKAPTRLLIAGCLWLLSALLALPTVVYAQGRFDENSAVLLERLTKDRDNTVAELDSARGIADALPPAILGAVLVAVVVQLGFVALMIMKRSRGARAALVVFGIMTLGLLVLWHDIVFTEPAPIYQIVFALQAVSLLAAMLAMFGDAPTAWLRGEFGVPESSQG</sequence>
<reference evidence="3" key="1">
    <citation type="submission" date="2020-12" db="EMBL/GenBank/DDBJ databases">
        <title>Antrihabitans popcorni sp. nov. and Antrihabitans auranticaus sp. nov., isolated from a larva cave.</title>
        <authorList>
            <person name="Lee S.D."/>
            <person name="Kim I.S."/>
        </authorList>
    </citation>
    <scope>NUCLEOTIDE SEQUENCE</scope>
    <source>
        <strain evidence="3">YC3-6</strain>
    </source>
</reference>
<feature type="region of interest" description="Disordered" evidence="1">
    <location>
        <begin position="1"/>
        <end position="29"/>
    </location>
</feature>
<protein>
    <submittedName>
        <fullName evidence="3">Uncharacterized protein</fullName>
    </submittedName>
</protein>
<dbReference type="AlphaFoldDB" id="A0A934NWG4"/>
<evidence type="ECO:0000313" key="3">
    <source>
        <dbReference type="EMBL" id="MBJ8342580.1"/>
    </source>
</evidence>
<feature type="transmembrane region" description="Helical" evidence="2">
    <location>
        <begin position="45"/>
        <end position="66"/>
    </location>
</feature>
<feature type="compositionally biased region" description="Basic and acidic residues" evidence="1">
    <location>
        <begin position="1"/>
        <end position="10"/>
    </location>
</feature>
<dbReference type="RefSeq" id="WP_199708229.1">
    <property type="nucleotide sequence ID" value="NZ_JAEMNV010000012.1"/>
</dbReference>
<organism evidence="3 4">
    <name type="scientific">Antrihabitans stalagmiti</name>
    <dbReference type="NCBI Taxonomy" id="2799499"/>
    <lineage>
        <taxon>Bacteria</taxon>
        <taxon>Bacillati</taxon>
        <taxon>Actinomycetota</taxon>
        <taxon>Actinomycetes</taxon>
        <taxon>Mycobacteriales</taxon>
        <taxon>Nocardiaceae</taxon>
        <taxon>Antrihabitans</taxon>
    </lineage>
</organism>
<proteinExistence type="predicted"/>
<gene>
    <name evidence="3" type="ORF">JGU71_27195</name>
</gene>
<feature type="transmembrane region" description="Helical" evidence="2">
    <location>
        <begin position="101"/>
        <end position="123"/>
    </location>
</feature>
<feature type="transmembrane region" description="Helical" evidence="2">
    <location>
        <begin position="161"/>
        <end position="181"/>
    </location>
</feature>
<comment type="caution">
    <text evidence="3">The sequence shown here is derived from an EMBL/GenBank/DDBJ whole genome shotgun (WGS) entry which is preliminary data.</text>
</comment>
<keyword evidence="2" id="KW-0472">Membrane</keyword>
<feature type="transmembrane region" description="Helical" evidence="2">
    <location>
        <begin position="135"/>
        <end position="155"/>
    </location>
</feature>
<accession>A0A934NWG4</accession>
<evidence type="ECO:0000256" key="1">
    <source>
        <dbReference type="SAM" id="MobiDB-lite"/>
    </source>
</evidence>
<dbReference type="EMBL" id="JAEMNV010000012">
    <property type="protein sequence ID" value="MBJ8342580.1"/>
    <property type="molecule type" value="Genomic_DNA"/>
</dbReference>
<keyword evidence="4" id="KW-1185">Reference proteome</keyword>
<feature type="compositionally biased region" description="Pro residues" evidence="1">
    <location>
        <begin position="14"/>
        <end position="29"/>
    </location>
</feature>
<keyword evidence="2" id="KW-1133">Transmembrane helix</keyword>
<keyword evidence="2" id="KW-0812">Transmembrane</keyword>
<evidence type="ECO:0000256" key="2">
    <source>
        <dbReference type="SAM" id="Phobius"/>
    </source>
</evidence>
<name>A0A934NWG4_9NOCA</name>
<evidence type="ECO:0000313" key="4">
    <source>
        <dbReference type="Proteomes" id="UP000655868"/>
    </source>
</evidence>
<dbReference type="Proteomes" id="UP000655868">
    <property type="component" value="Unassembled WGS sequence"/>
</dbReference>